<keyword evidence="1" id="KW-0472">Membrane</keyword>
<gene>
    <name evidence="2" type="ORF">COT94_03855</name>
</gene>
<sequence length="90" mass="10461">MGLQNTINDIQRQRQRVIAYTSSQAEKELNLETLSRLKIYSFLAFLIIIVIGVASWDYINITAPARCYKQCEQHNLIGYESINCFQKCEK</sequence>
<organism evidence="2 3">
    <name type="scientific">Candidatus Falkowbacteria bacterium CG10_big_fil_rev_8_21_14_0_10_37_14</name>
    <dbReference type="NCBI Taxonomy" id="1974561"/>
    <lineage>
        <taxon>Bacteria</taxon>
        <taxon>Candidatus Falkowiibacteriota</taxon>
    </lineage>
</organism>
<keyword evidence="1" id="KW-0812">Transmembrane</keyword>
<keyword evidence="1" id="KW-1133">Transmembrane helix</keyword>
<accession>A0A2M6WSM4</accession>
<protein>
    <recommendedName>
        <fullName evidence="4">Transmembrane protein</fullName>
    </recommendedName>
</protein>
<dbReference type="EMBL" id="PFAM01000023">
    <property type="protein sequence ID" value="PIT95696.1"/>
    <property type="molecule type" value="Genomic_DNA"/>
</dbReference>
<name>A0A2M6WSM4_9BACT</name>
<proteinExistence type="predicted"/>
<reference evidence="3" key="1">
    <citation type="submission" date="2017-09" db="EMBL/GenBank/DDBJ databases">
        <title>Depth-based differentiation of microbial function through sediment-hosted aquifers and enrichment of novel symbionts in the deep terrestrial subsurface.</title>
        <authorList>
            <person name="Probst A.J."/>
            <person name="Ladd B."/>
            <person name="Jarett J.K."/>
            <person name="Geller-Mcgrath D.E."/>
            <person name="Sieber C.M.K."/>
            <person name="Emerson J.B."/>
            <person name="Anantharaman K."/>
            <person name="Thomas B.C."/>
            <person name="Malmstrom R."/>
            <person name="Stieglmeier M."/>
            <person name="Klingl A."/>
            <person name="Woyke T."/>
            <person name="Ryan C.M."/>
            <person name="Banfield J.F."/>
        </authorList>
    </citation>
    <scope>NUCLEOTIDE SEQUENCE [LARGE SCALE GENOMIC DNA]</scope>
</reference>
<evidence type="ECO:0000313" key="3">
    <source>
        <dbReference type="Proteomes" id="UP000228533"/>
    </source>
</evidence>
<evidence type="ECO:0008006" key="4">
    <source>
        <dbReference type="Google" id="ProtNLM"/>
    </source>
</evidence>
<dbReference type="AlphaFoldDB" id="A0A2M6WSM4"/>
<dbReference type="Proteomes" id="UP000228533">
    <property type="component" value="Unassembled WGS sequence"/>
</dbReference>
<evidence type="ECO:0000313" key="2">
    <source>
        <dbReference type="EMBL" id="PIT95696.1"/>
    </source>
</evidence>
<comment type="caution">
    <text evidence="2">The sequence shown here is derived from an EMBL/GenBank/DDBJ whole genome shotgun (WGS) entry which is preliminary data.</text>
</comment>
<feature type="transmembrane region" description="Helical" evidence="1">
    <location>
        <begin position="39"/>
        <end position="59"/>
    </location>
</feature>
<evidence type="ECO:0000256" key="1">
    <source>
        <dbReference type="SAM" id="Phobius"/>
    </source>
</evidence>